<dbReference type="EMBL" id="BARS01008062">
    <property type="protein sequence ID" value="GAF73378.1"/>
    <property type="molecule type" value="Genomic_DNA"/>
</dbReference>
<comment type="caution">
    <text evidence="1">The sequence shown here is derived from an EMBL/GenBank/DDBJ whole genome shotgun (WGS) entry which is preliminary data.</text>
</comment>
<protein>
    <submittedName>
        <fullName evidence="1">Uncharacterized protein</fullName>
    </submittedName>
</protein>
<dbReference type="AlphaFoldDB" id="X0RX38"/>
<accession>X0RX38</accession>
<sequence>MGFYSAVWPLIAKPIANFQIGLPSAWITPDNSDNKDTPLAPIGTLARDNWPKRGPTWSSVFQTVEGGLGYWARNRFRYGPPKFSMNATPQCYDYEVGSPGWSFFYSSTALPDDRLGIAQLSNRLLIPPDALPFEGNPNGKFLGYTYMALPFTKPTTGEPP</sequence>
<reference evidence="1" key="1">
    <citation type="journal article" date="2014" name="Front. Microbiol.">
        <title>High frequency of phylogenetically diverse reductive dehalogenase-homologous genes in deep subseafloor sedimentary metagenomes.</title>
        <authorList>
            <person name="Kawai M."/>
            <person name="Futagami T."/>
            <person name="Toyoda A."/>
            <person name="Takaki Y."/>
            <person name="Nishi S."/>
            <person name="Hori S."/>
            <person name="Arai W."/>
            <person name="Tsubouchi T."/>
            <person name="Morono Y."/>
            <person name="Uchiyama I."/>
            <person name="Ito T."/>
            <person name="Fujiyama A."/>
            <person name="Inagaki F."/>
            <person name="Takami H."/>
        </authorList>
    </citation>
    <scope>NUCLEOTIDE SEQUENCE</scope>
    <source>
        <strain evidence="1">Expedition CK06-06</strain>
    </source>
</reference>
<evidence type="ECO:0000313" key="1">
    <source>
        <dbReference type="EMBL" id="GAF73378.1"/>
    </source>
</evidence>
<organism evidence="1">
    <name type="scientific">marine sediment metagenome</name>
    <dbReference type="NCBI Taxonomy" id="412755"/>
    <lineage>
        <taxon>unclassified sequences</taxon>
        <taxon>metagenomes</taxon>
        <taxon>ecological metagenomes</taxon>
    </lineage>
</organism>
<gene>
    <name evidence="1" type="ORF">S01H1_15445</name>
</gene>
<proteinExistence type="predicted"/>
<name>X0RX38_9ZZZZ</name>
<feature type="non-terminal residue" evidence="1">
    <location>
        <position position="160"/>
    </location>
</feature>